<name>A0A061QQ66_9CHLO</name>
<feature type="non-terminal residue" evidence="1">
    <location>
        <position position="1"/>
    </location>
</feature>
<accession>A0A061QQ66</accession>
<protein>
    <submittedName>
        <fullName evidence="1">Uncharacterized protein</fullName>
    </submittedName>
</protein>
<organism evidence="1">
    <name type="scientific">Tetraselmis sp. GSL018</name>
    <dbReference type="NCBI Taxonomy" id="582737"/>
    <lineage>
        <taxon>Eukaryota</taxon>
        <taxon>Viridiplantae</taxon>
        <taxon>Chlorophyta</taxon>
        <taxon>core chlorophytes</taxon>
        <taxon>Chlorodendrophyceae</taxon>
        <taxon>Chlorodendrales</taxon>
        <taxon>Chlorodendraceae</taxon>
        <taxon>Tetraselmis</taxon>
    </lineage>
</organism>
<proteinExistence type="predicted"/>
<dbReference type="AlphaFoldDB" id="A0A061QQ66"/>
<gene>
    <name evidence="1" type="ORF">TSPGSL018_24992</name>
</gene>
<evidence type="ECO:0000313" key="1">
    <source>
        <dbReference type="EMBL" id="JAC61853.1"/>
    </source>
</evidence>
<feature type="non-terminal residue" evidence="1">
    <location>
        <position position="72"/>
    </location>
</feature>
<dbReference type="EMBL" id="GBEZ01025204">
    <property type="protein sequence ID" value="JAC61853.1"/>
    <property type="molecule type" value="Transcribed_RNA"/>
</dbReference>
<sequence length="72" mass="7435">IGTVYAMYWASSNTEAITETLGEGPGASEVPGVVANRTGGLSEHDRAVRLQRLITGRLCLSAEPPPVPAAAT</sequence>
<reference evidence="1" key="1">
    <citation type="submission" date="2014-05" db="EMBL/GenBank/DDBJ databases">
        <title>The transcriptome of the halophilic microalga Tetraselmis sp. GSL018 isolated from the Great Salt Lake, Utah.</title>
        <authorList>
            <person name="Jinkerson R.E."/>
            <person name="D'Adamo S."/>
            <person name="Posewitz M.C."/>
        </authorList>
    </citation>
    <scope>NUCLEOTIDE SEQUENCE</scope>
    <source>
        <strain evidence="1">GSL018</strain>
    </source>
</reference>